<evidence type="ECO:0000256" key="3">
    <source>
        <dbReference type="SAM" id="MobiDB-lite"/>
    </source>
</evidence>
<feature type="domain" description="Integrase catalytic" evidence="4">
    <location>
        <begin position="371"/>
        <end position="467"/>
    </location>
</feature>
<dbReference type="InterPro" id="IPR012337">
    <property type="entry name" value="RNaseH-like_sf"/>
</dbReference>
<dbReference type="GO" id="GO:0016787">
    <property type="term" value="F:hydrolase activity"/>
    <property type="evidence" value="ECO:0007669"/>
    <property type="project" value="UniProtKB-KW"/>
</dbReference>
<evidence type="ECO:0000256" key="2">
    <source>
        <dbReference type="ARBA" id="ARBA00022801"/>
    </source>
</evidence>
<reference evidence="5" key="1">
    <citation type="submission" date="2018-02" db="EMBL/GenBank/DDBJ databases">
        <authorList>
            <person name="Cohen D.B."/>
            <person name="Kent A.D."/>
        </authorList>
    </citation>
    <scope>NUCLEOTIDE SEQUENCE</scope>
</reference>
<dbReference type="InterPro" id="IPR013103">
    <property type="entry name" value="RVT_2"/>
</dbReference>
<feature type="region of interest" description="Disordered" evidence="3">
    <location>
        <begin position="604"/>
        <end position="662"/>
    </location>
</feature>
<dbReference type="GO" id="GO:0015074">
    <property type="term" value="P:DNA integration"/>
    <property type="evidence" value="ECO:0007669"/>
    <property type="project" value="InterPro"/>
</dbReference>
<dbReference type="Pfam" id="PF14223">
    <property type="entry name" value="Retrotran_gag_2"/>
    <property type="match status" value="1"/>
</dbReference>
<dbReference type="PANTHER" id="PTHR42648:SF27">
    <property type="entry name" value="RNA-DIRECTED DNA POLYMERASE"/>
    <property type="match status" value="1"/>
</dbReference>
<dbReference type="AlphaFoldDB" id="A0A2N9EDW2"/>
<name>A0A2N9EDW2_FAGSY</name>
<feature type="compositionally biased region" description="Basic residues" evidence="3">
    <location>
        <begin position="632"/>
        <end position="641"/>
    </location>
</feature>
<feature type="region of interest" description="Disordered" evidence="3">
    <location>
        <begin position="214"/>
        <end position="265"/>
    </location>
</feature>
<evidence type="ECO:0000259" key="4">
    <source>
        <dbReference type="PROSITE" id="PS50994"/>
    </source>
</evidence>
<dbReference type="InterPro" id="IPR043502">
    <property type="entry name" value="DNA/RNA_pol_sf"/>
</dbReference>
<feature type="region of interest" description="Disordered" evidence="3">
    <location>
        <begin position="514"/>
        <end position="535"/>
    </location>
</feature>
<dbReference type="EMBL" id="OIVN01000025">
    <property type="protein sequence ID" value="SPC72824.1"/>
    <property type="molecule type" value="Genomic_DNA"/>
</dbReference>
<organism evidence="5">
    <name type="scientific">Fagus sylvatica</name>
    <name type="common">Beechnut</name>
    <dbReference type="NCBI Taxonomy" id="28930"/>
    <lineage>
        <taxon>Eukaryota</taxon>
        <taxon>Viridiplantae</taxon>
        <taxon>Streptophyta</taxon>
        <taxon>Embryophyta</taxon>
        <taxon>Tracheophyta</taxon>
        <taxon>Spermatophyta</taxon>
        <taxon>Magnoliopsida</taxon>
        <taxon>eudicotyledons</taxon>
        <taxon>Gunneridae</taxon>
        <taxon>Pentapetalae</taxon>
        <taxon>rosids</taxon>
        <taxon>fabids</taxon>
        <taxon>Fagales</taxon>
        <taxon>Fagaceae</taxon>
        <taxon>Fagus</taxon>
    </lineage>
</organism>
<protein>
    <recommendedName>
        <fullName evidence="4">Integrase catalytic domain-containing protein</fullName>
    </recommendedName>
</protein>
<dbReference type="SUPFAM" id="SSF53098">
    <property type="entry name" value="Ribonuclease H-like"/>
    <property type="match status" value="1"/>
</dbReference>
<evidence type="ECO:0000256" key="1">
    <source>
        <dbReference type="ARBA" id="ARBA00022723"/>
    </source>
</evidence>
<dbReference type="SUPFAM" id="SSF56672">
    <property type="entry name" value="DNA/RNA polymerases"/>
    <property type="match status" value="1"/>
</dbReference>
<dbReference type="PANTHER" id="PTHR42648">
    <property type="entry name" value="TRANSPOSASE, PUTATIVE-RELATED"/>
    <property type="match status" value="1"/>
</dbReference>
<dbReference type="PROSITE" id="PS50994">
    <property type="entry name" value="INTEGRASE"/>
    <property type="match status" value="1"/>
</dbReference>
<keyword evidence="1" id="KW-0479">Metal-binding</keyword>
<accession>A0A2N9EDW2</accession>
<dbReference type="CDD" id="cd09272">
    <property type="entry name" value="RNase_HI_RT_Ty1"/>
    <property type="match status" value="1"/>
</dbReference>
<sequence>MASKGIVADLNKGEKLDGDNYDIWHCKIQYVLNEQEVLETLTHSLSAPEQSDIEQHTRDLAAFESWRKKDRCTRFTMLSSMHNDLIGKFEEYPTAQELWKALKVRYGGTSTTRLRGLTMKFDSYKMRSKHTMKQHLRAMSTMIRELKTDVNNLTDEQQIQAVIRLLPSSWETMSQNMAHNENIKSFDNVVRHLELEAERLEAAKPNGSVYMAETNSRRASMPKRKSPDYTPGQVQPFGPTPKKAKTTKCTTKGNGGGKKDKSKVNRYNCGKKGHFAHSAATDHVTRDRVGFVEFRRILIGIRNITVGNEASVEVFGIGTYKLDLRVFLLTSSDDVSNSSVVCHARLGHIRQERMARRYVSLVENQLDKSIKALRTDRRHEYLSEQFKELCDEKGIMRQLTMPWTPQQNGVAERRNRTLLEMVRSIMEQANLPISYWGDAILAAAYILNRMPSKSVPSTPYELGLSFLNLQNPKAPPPCEAPPPWESCLSHSSLLSISISLSLSHFLFCFTPGEGRSRRAPPPRRGSRSSETLPDLTSPVLLRYHLQLREQPDGSVTEVESRDVDFIENEFPSRGEVDKDLTLYEMMDPNEGAPSSLLENQEEILETTRDSGSDLQPSGSTPLEEDSQQPQPRRSKRGSVPRRRFEIEGEAFMVSSQDDEEPRTVQEALSSSASDKWMKAMDDKMESMRTNQTDVKTAFLNGELDEEICMDQPVGFVAKGQERKVCKLKRSIYGLKQSSRQWYLRFHRATLSNGFTMIVEDHCVYIKRSKGSFIILSLYIDDILLAGNDAEIIVATKEWLSSNFKMKDMGEADYILGVKIFKDRSKKILGLSQQTYIKKVLECFQISDCKPIDTPIAKNESLSQNMSPKTQDEQETMARVPYANAIGSLIDLDERKSTSGYAFLLNNGAITWSSKKQPCIALSTMEAEYVACSVAVQEAIWLRRFFHHLEVVKNASDPMTIHCDSTAALAYAKDPKYHGKTKHIDIRYHYIRDMITHKEMVLKHISTTRMIANPLTKPIERDTF</sequence>
<keyword evidence="2" id="KW-0378">Hydrolase</keyword>
<dbReference type="InterPro" id="IPR036397">
    <property type="entry name" value="RNaseH_sf"/>
</dbReference>
<dbReference type="InterPro" id="IPR001584">
    <property type="entry name" value="Integrase_cat-core"/>
</dbReference>
<evidence type="ECO:0000313" key="5">
    <source>
        <dbReference type="EMBL" id="SPC72824.1"/>
    </source>
</evidence>
<feature type="compositionally biased region" description="Basic residues" evidence="3">
    <location>
        <begin position="517"/>
        <end position="526"/>
    </location>
</feature>
<dbReference type="InterPro" id="IPR039537">
    <property type="entry name" value="Retrotran_Ty1/copia-like"/>
</dbReference>
<dbReference type="Pfam" id="PF07727">
    <property type="entry name" value="RVT_2"/>
    <property type="match status" value="1"/>
</dbReference>
<dbReference type="Gene3D" id="3.30.420.10">
    <property type="entry name" value="Ribonuclease H-like superfamily/Ribonuclease H"/>
    <property type="match status" value="1"/>
</dbReference>
<gene>
    <name evidence="5" type="ORF">FSB_LOCUS706</name>
</gene>
<dbReference type="GO" id="GO:0046872">
    <property type="term" value="F:metal ion binding"/>
    <property type="evidence" value="ECO:0007669"/>
    <property type="project" value="UniProtKB-KW"/>
</dbReference>
<dbReference type="GO" id="GO:0003676">
    <property type="term" value="F:nucleic acid binding"/>
    <property type="evidence" value="ECO:0007669"/>
    <property type="project" value="InterPro"/>
</dbReference>
<proteinExistence type="predicted"/>